<dbReference type="GO" id="GO:0005829">
    <property type="term" value="C:cytosol"/>
    <property type="evidence" value="ECO:0007669"/>
    <property type="project" value="TreeGrafter"/>
</dbReference>
<gene>
    <name evidence="11" type="primary">tmk</name>
    <name evidence="13" type="ORF">DCCM_3482</name>
</gene>
<organism evidence="13 14">
    <name type="scientific">Desulfocucumis palustris</name>
    <dbReference type="NCBI Taxonomy" id="1898651"/>
    <lineage>
        <taxon>Bacteria</taxon>
        <taxon>Bacillati</taxon>
        <taxon>Bacillota</taxon>
        <taxon>Clostridia</taxon>
        <taxon>Eubacteriales</taxon>
        <taxon>Desulfocucumaceae</taxon>
        <taxon>Desulfocucumis</taxon>
    </lineage>
</organism>
<comment type="function">
    <text evidence="10 11">Phosphorylation of dTMP to form dTDP in both de novo and salvage pathways of dTTP synthesis.</text>
</comment>
<dbReference type="GO" id="GO:0006235">
    <property type="term" value="P:dTTP biosynthetic process"/>
    <property type="evidence" value="ECO:0007669"/>
    <property type="project" value="UniProtKB-UniRule"/>
</dbReference>
<evidence type="ECO:0000256" key="11">
    <source>
        <dbReference type="HAMAP-Rule" id="MF_00165"/>
    </source>
</evidence>
<protein>
    <recommendedName>
        <fullName evidence="3 11">Thymidylate kinase</fullName>
        <ecNumber evidence="2 11">2.7.4.9</ecNumber>
    </recommendedName>
    <alternativeName>
        <fullName evidence="11">dTMP kinase</fullName>
    </alternativeName>
</protein>
<dbReference type="Proteomes" id="UP000239549">
    <property type="component" value="Unassembled WGS sequence"/>
</dbReference>
<keyword evidence="8 11" id="KW-0067">ATP-binding</keyword>
<dbReference type="Gene3D" id="3.40.50.300">
    <property type="entry name" value="P-loop containing nucleotide triphosphate hydrolases"/>
    <property type="match status" value="1"/>
</dbReference>
<evidence type="ECO:0000313" key="14">
    <source>
        <dbReference type="Proteomes" id="UP000239549"/>
    </source>
</evidence>
<accession>A0A2L2XDZ5</accession>
<dbReference type="InterPro" id="IPR027417">
    <property type="entry name" value="P-loop_NTPase"/>
</dbReference>
<evidence type="ECO:0000259" key="12">
    <source>
        <dbReference type="Pfam" id="PF02223"/>
    </source>
</evidence>
<feature type="domain" description="Thymidylate kinase-like" evidence="12">
    <location>
        <begin position="11"/>
        <end position="197"/>
    </location>
</feature>
<name>A0A2L2XDZ5_9FIRM</name>
<dbReference type="PANTHER" id="PTHR10344">
    <property type="entry name" value="THYMIDYLATE KINASE"/>
    <property type="match status" value="1"/>
</dbReference>
<sequence>MIGGTGRFIVFEGIDGCGKTTQLSMLNSALGGMGHRVLCTREPGGTLLGEQIRRILLTPGTPLHPEAEALLFAASRAQNVREVILPALGSGITVLADRFTDSTLTYQGHGRGLDREFLIHLNNQAAGGLVPGLTVLLDIDPAAAMARLRGPADRLELEQVDFFSRVRGGYLSLANSRVKPYLVLDAQREPEPLHREILAAVLKLLEETP</sequence>
<evidence type="ECO:0000256" key="4">
    <source>
        <dbReference type="ARBA" id="ARBA00022679"/>
    </source>
</evidence>
<dbReference type="NCBIfam" id="TIGR00041">
    <property type="entry name" value="DTMP_kinase"/>
    <property type="match status" value="1"/>
</dbReference>
<evidence type="ECO:0000256" key="9">
    <source>
        <dbReference type="ARBA" id="ARBA00048743"/>
    </source>
</evidence>
<keyword evidence="7 11" id="KW-0418">Kinase</keyword>
<dbReference type="PANTHER" id="PTHR10344:SF4">
    <property type="entry name" value="UMP-CMP KINASE 2, MITOCHONDRIAL"/>
    <property type="match status" value="1"/>
</dbReference>
<evidence type="ECO:0000256" key="2">
    <source>
        <dbReference type="ARBA" id="ARBA00012980"/>
    </source>
</evidence>
<evidence type="ECO:0000313" key="13">
    <source>
        <dbReference type="EMBL" id="GBF34370.1"/>
    </source>
</evidence>
<dbReference type="CDD" id="cd01672">
    <property type="entry name" value="TMPK"/>
    <property type="match status" value="1"/>
</dbReference>
<feature type="binding site" evidence="11">
    <location>
        <begin position="13"/>
        <end position="20"/>
    </location>
    <ligand>
        <name>ATP</name>
        <dbReference type="ChEBI" id="CHEBI:30616"/>
    </ligand>
</feature>
<dbReference type="GO" id="GO:0004798">
    <property type="term" value="F:dTMP kinase activity"/>
    <property type="evidence" value="ECO:0007669"/>
    <property type="project" value="UniProtKB-UniRule"/>
</dbReference>
<dbReference type="OrthoDB" id="9774907at2"/>
<evidence type="ECO:0000256" key="6">
    <source>
        <dbReference type="ARBA" id="ARBA00022741"/>
    </source>
</evidence>
<dbReference type="SUPFAM" id="SSF52540">
    <property type="entry name" value="P-loop containing nucleoside triphosphate hydrolases"/>
    <property type="match status" value="1"/>
</dbReference>
<evidence type="ECO:0000256" key="7">
    <source>
        <dbReference type="ARBA" id="ARBA00022777"/>
    </source>
</evidence>
<dbReference type="InterPro" id="IPR039430">
    <property type="entry name" value="Thymidylate_kin-like_dom"/>
</dbReference>
<comment type="similarity">
    <text evidence="1 11">Belongs to the thymidylate kinase family.</text>
</comment>
<comment type="caution">
    <text evidence="13">The sequence shown here is derived from an EMBL/GenBank/DDBJ whole genome shotgun (WGS) entry which is preliminary data.</text>
</comment>
<evidence type="ECO:0000256" key="1">
    <source>
        <dbReference type="ARBA" id="ARBA00009776"/>
    </source>
</evidence>
<dbReference type="Pfam" id="PF02223">
    <property type="entry name" value="Thymidylate_kin"/>
    <property type="match status" value="1"/>
</dbReference>
<dbReference type="GO" id="GO:0005524">
    <property type="term" value="F:ATP binding"/>
    <property type="evidence" value="ECO:0007669"/>
    <property type="project" value="UniProtKB-UniRule"/>
</dbReference>
<proteinExistence type="inferred from homology"/>
<dbReference type="AlphaFoldDB" id="A0A2L2XDZ5"/>
<evidence type="ECO:0000256" key="10">
    <source>
        <dbReference type="ARBA" id="ARBA00057735"/>
    </source>
</evidence>
<dbReference type="RefSeq" id="WP_104372645.1">
    <property type="nucleotide sequence ID" value="NZ_BFAV01000140.1"/>
</dbReference>
<dbReference type="EC" id="2.7.4.9" evidence="2 11"/>
<evidence type="ECO:0000256" key="5">
    <source>
        <dbReference type="ARBA" id="ARBA00022727"/>
    </source>
</evidence>
<evidence type="ECO:0000256" key="8">
    <source>
        <dbReference type="ARBA" id="ARBA00022840"/>
    </source>
</evidence>
<dbReference type="EMBL" id="BFAV01000140">
    <property type="protein sequence ID" value="GBF34370.1"/>
    <property type="molecule type" value="Genomic_DNA"/>
</dbReference>
<dbReference type="FunFam" id="3.40.50.300:FF:000225">
    <property type="entry name" value="Thymidylate kinase"/>
    <property type="match status" value="1"/>
</dbReference>
<dbReference type="InterPro" id="IPR018094">
    <property type="entry name" value="Thymidylate_kinase"/>
</dbReference>
<keyword evidence="14" id="KW-1185">Reference proteome</keyword>
<keyword evidence="5 11" id="KW-0545">Nucleotide biosynthesis</keyword>
<dbReference type="GO" id="GO:0006227">
    <property type="term" value="P:dUDP biosynthetic process"/>
    <property type="evidence" value="ECO:0007669"/>
    <property type="project" value="TreeGrafter"/>
</dbReference>
<dbReference type="HAMAP" id="MF_00165">
    <property type="entry name" value="Thymidylate_kinase"/>
    <property type="match status" value="1"/>
</dbReference>
<reference evidence="14" key="1">
    <citation type="submission" date="2018-02" db="EMBL/GenBank/DDBJ databases">
        <title>Genome sequence of Desulfocucumis palustris strain NAW-5.</title>
        <authorList>
            <person name="Watanabe M."/>
            <person name="Kojima H."/>
            <person name="Fukui M."/>
        </authorList>
    </citation>
    <scope>NUCLEOTIDE SEQUENCE [LARGE SCALE GENOMIC DNA]</scope>
    <source>
        <strain evidence="14">NAW-5</strain>
    </source>
</reference>
<dbReference type="GO" id="GO:0006233">
    <property type="term" value="P:dTDP biosynthetic process"/>
    <property type="evidence" value="ECO:0007669"/>
    <property type="project" value="InterPro"/>
</dbReference>
<keyword evidence="4 11" id="KW-0808">Transferase</keyword>
<keyword evidence="6 11" id="KW-0547">Nucleotide-binding</keyword>
<comment type="catalytic activity">
    <reaction evidence="9 11">
        <text>dTMP + ATP = dTDP + ADP</text>
        <dbReference type="Rhea" id="RHEA:13517"/>
        <dbReference type="ChEBI" id="CHEBI:30616"/>
        <dbReference type="ChEBI" id="CHEBI:58369"/>
        <dbReference type="ChEBI" id="CHEBI:63528"/>
        <dbReference type="ChEBI" id="CHEBI:456216"/>
        <dbReference type="EC" id="2.7.4.9"/>
    </reaction>
</comment>
<evidence type="ECO:0000256" key="3">
    <source>
        <dbReference type="ARBA" id="ARBA00017144"/>
    </source>
</evidence>